<feature type="transmembrane region" description="Helical" evidence="4">
    <location>
        <begin position="29"/>
        <end position="50"/>
    </location>
</feature>
<feature type="domain" description="LNR" evidence="5">
    <location>
        <begin position="608"/>
        <end position="639"/>
    </location>
</feature>
<accession>A0A485L3B4</accession>
<reference evidence="7 8" key="1">
    <citation type="submission" date="2019-03" db="EMBL/GenBank/DDBJ databases">
        <authorList>
            <person name="Gaulin E."/>
            <person name="Dumas B."/>
        </authorList>
    </citation>
    <scope>NUCLEOTIDE SEQUENCE [LARGE SCALE GENOMIC DNA]</scope>
    <source>
        <strain evidence="7">CBS 568.67</strain>
    </source>
</reference>
<feature type="transmembrane region" description="Helical" evidence="4">
    <location>
        <begin position="62"/>
        <end position="85"/>
    </location>
</feature>
<keyword evidence="4" id="KW-1133">Transmembrane helix</keyword>
<sequence>MKASPPNAVVATKHTTALVPRWARRLLHVFVQLKHVLCAIYFATQTYIYLTMDPSILHRLGAFSPNATAACYAVVALLHVVFLVWGCCRRLPCAGHQSQHNRTSSTLSTMSFLPSLAVPRWVCWPQVSNDTALTALNAIELVSQSYQLVVIMAIVVDRWFVVAYASVVVLHSFVTPWLFVMRRRTHAPHLHVLLVSWTSGVFNVSLSCVLPLVALIVPTLDCLVFHPALFSDRLWIVRMTLLSRVVVPATPLDLITKLVMDTGSLVSLRRLASLLATYDGAAVVPSPPSSPTSMSLAKTRTSFWHVVRRPTATNVFLFASAAWGLVLLVLCARVWLGGVACPSTCVARATRLVDLSCRCKYVHVNCHALGNESMDVDAALAPSVVGTALFHLRVSRCDLPNGLANTTLAAQLEVDTILVEFTNMRRWDDAMLPPTTMTLQIRYSQLTAVPSILRSNVPPTLASLVIEASPIAALPADVANTWQAVQILSLPNASFTHMPDVIPQLGGLVYLVLSRNAVGPRLASEWQAQVQTRMPLLEGIECSLCGLTDGPWTLATNAARVLFLTGNPISVLPPSSIVPTSQWTNRVVVVDNTTYCDASPAAFCQPSMCASTCFTVFVGDGLCDLGCFNAACNFDESDCIALGLTPLPG</sequence>
<dbReference type="Pfam" id="PF00066">
    <property type="entry name" value="Notch"/>
    <property type="match status" value="1"/>
</dbReference>
<protein>
    <submittedName>
        <fullName evidence="7">Aste57867_15518 protein</fullName>
    </submittedName>
</protein>
<evidence type="ECO:0000313" key="6">
    <source>
        <dbReference type="EMBL" id="KAF0693537.1"/>
    </source>
</evidence>
<feature type="transmembrane region" description="Helical" evidence="4">
    <location>
        <begin position="315"/>
        <end position="336"/>
    </location>
</feature>
<name>A0A485L3B4_9STRA</name>
<organism evidence="7 8">
    <name type="scientific">Aphanomyces stellatus</name>
    <dbReference type="NCBI Taxonomy" id="120398"/>
    <lineage>
        <taxon>Eukaryota</taxon>
        <taxon>Sar</taxon>
        <taxon>Stramenopiles</taxon>
        <taxon>Oomycota</taxon>
        <taxon>Saprolegniomycetes</taxon>
        <taxon>Saprolegniales</taxon>
        <taxon>Verrucalvaceae</taxon>
        <taxon>Aphanomyces</taxon>
    </lineage>
</organism>
<keyword evidence="2" id="KW-1015">Disulfide bond</keyword>
<keyword evidence="1" id="KW-0677">Repeat</keyword>
<evidence type="ECO:0000313" key="7">
    <source>
        <dbReference type="EMBL" id="VFT92320.1"/>
    </source>
</evidence>
<dbReference type="AlphaFoldDB" id="A0A485L3B4"/>
<keyword evidence="4" id="KW-0812">Transmembrane</keyword>
<proteinExistence type="predicted"/>
<dbReference type="EMBL" id="CAADRA010005704">
    <property type="protein sequence ID" value="VFT92320.1"/>
    <property type="molecule type" value="Genomic_DNA"/>
</dbReference>
<evidence type="ECO:0000256" key="4">
    <source>
        <dbReference type="SAM" id="Phobius"/>
    </source>
</evidence>
<gene>
    <name evidence="7" type="primary">Aste57867_15518</name>
    <name evidence="6" type="ORF">As57867_015462</name>
    <name evidence="7" type="ORF">ASTE57867_15518</name>
</gene>
<keyword evidence="8" id="KW-1185">Reference proteome</keyword>
<keyword evidence="4" id="KW-0472">Membrane</keyword>
<evidence type="ECO:0000256" key="1">
    <source>
        <dbReference type="ARBA" id="ARBA00022737"/>
    </source>
</evidence>
<evidence type="ECO:0000313" key="8">
    <source>
        <dbReference type="Proteomes" id="UP000332933"/>
    </source>
</evidence>
<dbReference type="Gene3D" id="3.80.10.10">
    <property type="entry name" value="Ribonuclease Inhibitor"/>
    <property type="match status" value="1"/>
</dbReference>
<dbReference type="InterPro" id="IPR000800">
    <property type="entry name" value="Notch_dom"/>
</dbReference>
<dbReference type="OrthoDB" id="107262at2759"/>
<dbReference type="EMBL" id="VJMH01005683">
    <property type="protein sequence ID" value="KAF0693537.1"/>
    <property type="molecule type" value="Genomic_DNA"/>
</dbReference>
<dbReference type="Proteomes" id="UP000332933">
    <property type="component" value="Unassembled WGS sequence"/>
</dbReference>
<dbReference type="InterPro" id="IPR032675">
    <property type="entry name" value="LRR_dom_sf"/>
</dbReference>
<dbReference type="SUPFAM" id="SSF52058">
    <property type="entry name" value="L domain-like"/>
    <property type="match status" value="1"/>
</dbReference>
<evidence type="ECO:0000256" key="3">
    <source>
        <dbReference type="ARBA" id="ARBA00023180"/>
    </source>
</evidence>
<dbReference type="Gene3D" id="3.30.300.320">
    <property type="match status" value="1"/>
</dbReference>
<evidence type="ECO:0000256" key="2">
    <source>
        <dbReference type="ARBA" id="ARBA00023157"/>
    </source>
</evidence>
<reference evidence="6" key="2">
    <citation type="submission" date="2019-06" db="EMBL/GenBank/DDBJ databases">
        <title>Genomics analysis of Aphanomyces spp. identifies a new class of oomycete effector associated with host adaptation.</title>
        <authorList>
            <person name="Gaulin E."/>
        </authorList>
    </citation>
    <scope>NUCLEOTIDE SEQUENCE</scope>
    <source>
        <strain evidence="6">CBS 578.67</strain>
    </source>
</reference>
<evidence type="ECO:0000259" key="5">
    <source>
        <dbReference type="Pfam" id="PF00066"/>
    </source>
</evidence>
<keyword evidence="3" id="KW-0325">Glycoprotein</keyword>
<feature type="transmembrane region" description="Helical" evidence="4">
    <location>
        <begin position="159"/>
        <end position="180"/>
    </location>
</feature>